<feature type="transmembrane region" description="Helical" evidence="1">
    <location>
        <begin position="171"/>
        <end position="191"/>
    </location>
</feature>
<feature type="transmembrane region" description="Helical" evidence="1">
    <location>
        <begin position="81"/>
        <end position="97"/>
    </location>
</feature>
<dbReference type="InterPro" id="IPR012429">
    <property type="entry name" value="HGSNAT_cat"/>
</dbReference>
<keyword evidence="1" id="KW-1133">Transmembrane helix</keyword>
<reference evidence="3" key="1">
    <citation type="journal article" date="2020" name="mSystems">
        <title>Genome- and Community-Level Interaction Insights into Carbon Utilization and Element Cycling Functions of Hydrothermarchaeota in Hydrothermal Sediment.</title>
        <authorList>
            <person name="Zhou Z."/>
            <person name="Liu Y."/>
            <person name="Xu W."/>
            <person name="Pan J."/>
            <person name="Luo Z.H."/>
            <person name="Li M."/>
        </authorList>
    </citation>
    <scope>NUCLEOTIDE SEQUENCE [LARGE SCALE GENOMIC DNA]</scope>
    <source>
        <strain evidence="3">HyVt-493</strain>
    </source>
</reference>
<comment type="caution">
    <text evidence="3">The sequence shown here is derived from an EMBL/GenBank/DDBJ whole genome shotgun (WGS) entry which is preliminary data.</text>
</comment>
<dbReference type="AlphaFoldDB" id="A0A7V2WVS5"/>
<sequence length="232" mass="26588">MSKQRLHYLDVIRGIAIILMVIYHFCFDLDNFQIIQIDMDTSPLWRGFRFFIITLFLSTMGISLALTHAKRICWHCLKKRSLLLGGAAILVSIASYLQFPQTWIYFGILHFILFASWLGLYFVGKPWLSLITAIIILMGSAFGWLHTDALFSLVQQPLHLPAGYTEDLVTVFPWFALVLIGIFIAAKDWHLIPPLKENFISSKVGFLGRHSLLIYMIHQPILFGAVMLFAKI</sequence>
<feature type="transmembrane region" description="Helical" evidence="1">
    <location>
        <begin position="103"/>
        <end position="123"/>
    </location>
</feature>
<dbReference type="Proteomes" id="UP000885750">
    <property type="component" value="Unassembled WGS sequence"/>
</dbReference>
<protein>
    <submittedName>
        <fullName evidence="3">DUF1624 domain-containing protein</fullName>
    </submittedName>
</protein>
<name>A0A7V2WVS5_LEUMU</name>
<dbReference type="Pfam" id="PF07786">
    <property type="entry name" value="HGSNAT_cat"/>
    <property type="match status" value="1"/>
</dbReference>
<feature type="transmembrane region" description="Helical" evidence="1">
    <location>
        <begin position="212"/>
        <end position="230"/>
    </location>
</feature>
<evidence type="ECO:0000313" key="3">
    <source>
        <dbReference type="EMBL" id="HFC93124.1"/>
    </source>
</evidence>
<evidence type="ECO:0000259" key="2">
    <source>
        <dbReference type="Pfam" id="PF07786"/>
    </source>
</evidence>
<gene>
    <name evidence="3" type="ORF">ENJ51_09965</name>
</gene>
<accession>A0A7V2WVS5</accession>
<keyword evidence="1" id="KW-0472">Membrane</keyword>
<dbReference type="EMBL" id="DRMS01000373">
    <property type="protein sequence ID" value="HFC93124.1"/>
    <property type="molecule type" value="Genomic_DNA"/>
</dbReference>
<feature type="domain" description="Heparan-alpha-glucosaminide N-acetyltransferase catalytic" evidence="2">
    <location>
        <begin position="5"/>
        <end position="220"/>
    </location>
</feature>
<feature type="transmembrane region" description="Helical" evidence="1">
    <location>
        <begin position="47"/>
        <end position="69"/>
    </location>
</feature>
<organism evidence="3">
    <name type="scientific">Leucothrix mucor</name>
    <dbReference type="NCBI Taxonomy" id="45248"/>
    <lineage>
        <taxon>Bacteria</taxon>
        <taxon>Pseudomonadati</taxon>
        <taxon>Pseudomonadota</taxon>
        <taxon>Gammaproteobacteria</taxon>
        <taxon>Thiotrichales</taxon>
        <taxon>Thiotrichaceae</taxon>
        <taxon>Leucothrix</taxon>
    </lineage>
</organism>
<feature type="transmembrane region" description="Helical" evidence="1">
    <location>
        <begin position="7"/>
        <end position="27"/>
    </location>
</feature>
<feature type="transmembrane region" description="Helical" evidence="1">
    <location>
        <begin position="130"/>
        <end position="151"/>
    </location>
</feature>
<proteinExistence type="predicted"/>
<keyword evidence="1" id="KW-0812">Transmembrane</keyword>
<evidence type="ECO:0000256" key="1">
    <source>
        <dbReference type="SAM" id="Phobius"/>
    </source>
</evidence>